<accession>A0A0F9HMY9</accession>
<protein>
    <submittedName>
        <fullName evidence="1">Uncharacterized protein</fullName>
    </submittedName>
</protein>
<gene>
    <name evidence="1" type="ORF">LCGC14_1685220</name>
</gene>
<reference evidence="1" key="1">
    <citation type="journal article" date="2015" name="Nature">
        <title>Complex archaea that bridge the gap between prokaryotes and eukaryotes.</title>
        <authorList>
            <person name="Spang A."/>
            <person name="Saw J.H."/>
            <person name="Jorgensen S.L."/>
            <person name="Zaremba-Niedzwiedzka K."/>
            <person name="Martijn J."/>
            <person name="Lind A.E."/>
            <person name="van Eijk R."/>
            <person name="Schleper C."/>
            <person name="Guy L."/>
            <person name="Ettema T.J."/>
        </authorList>
    </citation>
    <scope>NUCLEOTIDE SEQUENCE</scope>
</reference>
<name>A0A0F9HMY9_9ZZZZ</name>
<evidence type="ECO:0000313" key="1">
    <source>
        <dbReference type="EMBL" id="KKM16502.1"/>
    </source>
</evidence>
<sequence length="74" mass="8826">MKQIKMSKAQVHFGPESHARRGITIYANGKLWIDDYMYTDWCDLMRTEVNTTKSVALTRFFRDLTQENQRHETD</sequence>
<organism evidence="1">
    <name type="scientific">marine sediment metagenome</name>
    <dbReference type="NCBI Taxonomy" id="412755"/>
    <lineage>
        <taxon>unclassified sequences</taxon>
        <taxon>metagenomes</taxon>
        <taxon>ecological metagenomes</taxon>
    </lineage>
</organism>
<comment type="caution">
    <text evidence="1">The sequence shown here is derived from an EMBL/GenBank/DDBJ whole genome shotgun (WGS) entry which is preliminary data.</text>
</comment>
<proteinExistence type="predicted"/>
<dbReference type="AlphaFoldDB" id="A0A0F9HMY9"/>
<dbReference type="EMBL" id="LAZR01014661">
    <property type="protein sequence ID" value="KKM16502.1"/>
    <property type="molecule type" value="Genomic_DNA"/>
</dbReference>